<dbReference type="EMBL" id="AP035768">
    <property type="protein sequence ID" value="BFO15675.1"/>
    <property type="molecule type" value="Genomic_DNA"/>
</dbReference>
<keyword evidence="2 6" id="KW-0548">Nucleotidyltransferase</keyword>
<comment type="catalytic activity">
    <reaction evidence="6">
        <text>[protein-PII]-uridylyl-L-tyrosine + H2O = [protein-PII]-L-tyrosine + UMP + H(+)</text>
        <dbReference type="Rhea" id="RHEA:48600"/>
        <dbReference type="Rhea" id="RHEA-COMP:12147"/>
        <dbReference type="Rhea" id="RHEA-COMP:12148"/>
        <dbReference type="ChEBI" id="CHEBI:15377"/>
        <dbReference type="ChEBI" id="CHEBI:15378"/>
        <dbReference type="ChEBI" id="CHEBI:46858"/>
        <dbReference type="ChEBI" id="CHEBI:57865"/>
        <dbReference type="ChEBI" id="CHEBI:90602"/>
    </reaction>
</comment>
<feature type="compositionally biased region" description="Low complexity" evidence="7">
    <location>
        <begin position="317"/>
        <end position="326"/>
    </location>
</feature>
<comment type="catalytic activity">
    <reaction evidence="6">
        <text>[protein-PII]-L-tyrosine + UTP = [protein-PII]-uridylyl-L-tyrosine + diphosphate</text>
        <dbReference type="Rhea" id="RHEA:13673"/>
        <dbReference type="Rhea" id="RHEA-COMP:12147"/>
        <dbReference type="Rhea" id="RHEA-COMP:12148"/>
        <dbReference type="ChEBI" id="CHEBI:33019"/>
        <dbReference type="ChEBI" id="CHEBI:46398"/>
        <dbReference type="ChEBI" id="CHEBI:46858"/>
        <dbReference type="ChEBI" id="CHEBI:90602"/>
        <dbReference type="EC" id="2.7.7.59"/>
    </reaction>
</comment>
<dbReference type="SMART" id="SM00471">
    <property type="entry name" value="HDc"/>
    <property type="match status" value="1"/>
</dbReference>
<evidence type="ECO:0000256" key="6">
    <source>
        <dbReference type="HAMAP-Rule" id="MF_00277"/>
    </source>
</evidence>
<proteinExistence type="inferred from homology"/>
<evidence type="ECO:0000256" key="7">
    <source>
        <dbReference type="SAM" id="MobiDB-lite"/>
    </source>
</evidence>
<feature type="domain" description="HD" evidence="8">
    <location>
        <begin position="389"/>
        <end position="490"/>
    </location>
</feature>
<reference evidence="9" key="2">
    <citation type="submission" date="2024-07" db="EMBL/GenBank/DDBJ databases">
        <title>Streptomyces haneummycinica sp. nov., a new antibiotic-producing actinobacterium isolated from marine sediment.</title>
        <authorList>
            <person name="Uemura M."/>
            <person name="Hamada M."/>
            <person name="Hirano S."/>
            <person name="Kobayashi K."/>
            <person name="Ohshiro T."/>
            <person name="Kobayashi T."/>
            <person name="Terahara T."/>
        </authorList>
    </citation>
    <scope>NUCLEOTIDE SEQUENCE</scope>
    <source>
        <strain evidence="9">KM77-8</strain>
    </source>
</reference>
<dbReference type="Gene3D" id="1.10.3090.10">
    <property type="entry name" value="cca-adding enzyme, domain 2"/>
    <property type="match status" value="1"/>
</dbReference>
<dbReference type="HAMAP" id="MF_00277">
    <property type="entry name" value="PII_uridylyl_transf"/>
    <property type="match status" value="1"/>
</dbReference>
<dbReference type="InterPro" id="IPR006674">
    <property type="entry name" value="HD_domain"/>
</dbReference>
<dbReference type="InterPro" id="IPR010043">
    <property type="entry name" value="UTase/UR"/>
</dbReference>
<evidence type="ECO:0000259" key="8">
    <source>
        <dbReference type="PROSITE" id="PS51831"/>
    </source>
</evidence>
<dbReference type="GO" id="GO:0006808">
    <property type="term" value="P:regulation of nitrogen utilization"/>
    <property type="evidence" value="ECO:0007669"/>
    <property type="project" value="UniProtKB-UniRule"/>
</dbReference>
<keyword evidence="5 6" id="KW-0511">Multifunctional enzyme</keyword>
<keyword evidence="3 6" id="KW-0378">Hydrolase</keyword>
<comment type="similarity">
    <text evidence="6">Belongs to the GlnD family.</text>
</comment>
<keyword evidence="4 6" id="KW-0460">Magnesium</keyword>
<dbReference type="CDD" id="cd00077">
    <property type="entry name" value="HDc"/>
    <property type="match status" value="1"/>
</dbReference>
<evidence type="ECO:0000313" key="9">
    <source>
        <dbReference type="EMBL" id="BFO15675.1"/>
    </source>
</evidence>
<dbReference type="EC" id="2.7.7.59" evidence="6"/>
<comment type="caution">
    <text evidence="6">Lacks conserved residue(s) required for the propagation of feature annotation.</text>
</comment>
<dbReference type="Pfam" id="PF08335">
    <property type="entry name" value="GlnD_UR_UTase"/>
    <property type="match status" value="1"/>
</dbReference>
<dbReference type="EC" id="3.1.4.-" evidence="6"/>
<evidence type="ECO:0000256" key="1">
    <source>
        <dbReference type="ARBA" id="ARBA00022679"/>
    </source>
</evidence>
<feature type="region of interest" description="Uridylyltransferase" evidence="6">
    <location>
        <begin position="1"/>
        <end position="258"/>
    </location>
</feature>
<dbReference type="GO" id="GO:0008773">
    <property type="term" value="F:[protein-PII] uridylyltransferase activity"/>
    <property type="evidence" value="ECO:0007669"/>
    <property type="project" value="UniProtKB-UniRule"/>
</dbReference>
<dbReference type="GO" id="GO:0008081">
    <property type="term" value="F:phosphoric diester hydrolase activity"/>
    <property type="evidence" value="ECO:0007669"/>
    <property type="project" value="UniProtKB-UniRule"/>
</dbReference>
<comment type="cofactor">
    <cofactor evidence="6">
        <name>Mg(2+)</name>
        <dbReference type="ChEBI" id="CHEBI:18420"/>
    </cofactor>
</comment>
<evidence type="ECO:0000256" key="4">
    <source>
        <dbReference type="ARBA" id="ARBA00022842"/>
    </source>
</evidence>
<dbReference type="InterPro" id="IPR043519">
    <property type="entry name" value="NT_sf"/>
</dbReference>
<reference evidence="9" key="1">
    <citation type="submission" date="2024-06" db="EMBL/GenBank/DDBJ databases">
        <authorList>
            <consortium name="consrtm"/>
            <person name="Uemura M."/>
            <person name="Terahara T."/>
        </authorList>
    </citation>
    <scope>NUCLEOTIDE SEQUENCE</scope>
    <source>
        <strain evidence="9">KM77-8</strain>
    </source>
</reference>
<feature type="region of interest" description="Disordered" evidence="7">
    <location>
        <begin position="252"/>
        <end position="333"/>
    </location>
</feature>
<evidence type="ECO:0000256" key="2">
    <source>
        <dbReference type="ARBA" id="ARBA00022695"/>
    </source>
</evidence>
<dbReference type="SUPFAM" id="SSF109604">
    <property type="entry name" value="HD-domain/PDEase-like"/>
    <property type="match status" value="1"/>
</dbReference>
<comment type="activity regulation">
    <text evidence="6">Uridylyltransferase (UTase) activity is inhibited by glutamine, while glutamine activates uridylyl-removing (UR) activity.</text>
</comment>
<keyword evidence="1 6" id="KW-0808">Transferase</keyword>
<dbReference type="SUPFAM" id="SSF81593">
    <property type="entry name" value="Nucleotidyltransferase substrate binding subunit/domain"/>
    <property type="match status" value="1"/>
</dbReference>
<organism evidence="9">
    <name type="scientific">Streptomyces haneummycinicus</name>
    <dbReference type="NCBI Taxonomy" id="3074435"/>
    <lineage>
        <taxon>Bacteria</taxon>
        <taxon>Bacillati</taxon>
        <taxon>Actinomycetota</taxon>
        <taxon>Actinomycetes</taxon>
        <taxon>Kitasatosporales</taxon>
        <taxon>Streptomycetaceae</taxon>
        <taxon>Streptomyces</taxon>
    </lineage>
</organism>
<dbReference type="AlphaFoldDB" id="A0AAT9HED4"/>
<dbReference type="PANTHER" id="PTHR47320:SF1">
    <property type="entry name" value="BIFUNCTIONAL URIDYLYLTRANSFERASE_URIDYLYL-REMOVING ENZYME"/>
    <property type="match status" value="1"/>
</dbReference>
<dbReference type="SUPFAM" id="SSF81301">
    <property type="entry name" value="Nucleotidyltransferase"/>
    <property type="match status" value="1"/>
</dbReference>
<accession>A0AAT9HED4</accession>
<dbReference type="PROSITE" id="PS51831">
    <property type="entry name" value="HD"/>
    <property type="match status" value="1"/>
</dbReference>
<sequence length="686" mass="74003">MSLVAVGGYGRAELSPRSDLDLLLLHDGADPDAVAALADRLWYPVWDLGLALDHSVRTPAEARRTAAEDLKAQLGLLDARHLAGDLGLTTALRTTVLADWRNQAPERLPALRELCEERAERQGELRYLLEPDLKEARGGLRDATALRAVAASWLADAPREGLADARRRLLDVRDALHLTTGRATDRLALQEQDQVAAGLGLLDADALLRQVYEAARVIAYAGDVTWREVGRVLRSRAVRPRLRKLARSGATSSEGWWRATGGPSAAESRAASGPRSPKASWNRTARWCSPVPRAPNATPCSRCAPRPPPPRPDSRSPRTPYGAWRPPHAPARPWPAEAREQLVTLLGSGRPTVDVWEALEAEGLVSLLLPDWDRVRCRPQRNAVHLWTVDRHLIETAVRASAFTRRVSRPDLLLVAALLHDIGKGWPGDHSVAGETIARDVAARIGFDRHDVTVIATVVRHHLLLVDTATRRDLDDPATVRAVADAVGAQGTLELLHALTEADALATGPAAWSAWRASLVADLVARVSAVLSGDAPNPPEDAAPTAEQERLAIEALATGAPVLSLRARPEPSTEPSGDPEPLGVELRIAVPDQEGVLPAAAGVLALHRLTVRTAELRALDLPDGVDGSVLLLDWRVAAEFGSLPQAARLRADLVRALDGTLDIAARLAERDAAYPRRRGVVAPRPV</sequence>
<comment type="function">
    <text evidence="6">Modifies, by uridylylation and deuridylylation, the PII regulatory proteins (GlnB and homologs), in response to the nitrogen status of the cell that GlnD senses through the glutamine level. Under low glutamine levels, catalyzes the conversion of the PII proteins and UTP to PII-UMP and PPi, while under higher glutamine levels, GlnD hydrolyzes PII-UMP to PII and UMP (deuridylylation). Thus, controls uridylylation state and activity of the PII proteins, and plays an important role in the regulation of nitrogen metabolism.</text>
</comment>
<dbReference type="InterPro" id="IPR003607">
    <property type="entry name" value="HD/PDEase_dom"/>
</dbReference>
<evidence type="ECO:0000256" key="3">
    <source>
        <dbReference type="ARBA" id="ARBA00022801"/>
    </source>
</evidence>
<dbReference type="Pfam" id="PF01966">
    <property type="entry name" value="HD"/>
    <property type="match status" value="1"/>
</dbReference>
<protein>
    <recommendedName>
        <fullName evidence="6">Bifunctional uridylyltransferase/uridylyl-removing enzyme</fullName>
        <shortName evidence="6">UTase/UR</shortName>
    </recommendedName>
    <alternativeName>
        <fullName evidence="6">Bifunctional [protein-PII] modification enzyme</fullName>
    </alternativeName>
    <alternativeName>
        <fullName evidence="6">Bifunctional nitrogen sensor protein</fullName>
    </alternativeName>
    <domain>
        <recommendedName>
            <fullName evidence="6">[Protein-PII] uridylyltransferase</fullName>
            <shortName evidence="6">PII uridylyltransferase</shortName>
            <shortName evidence="6">UTase</shortName>
            <ecNumber evidence="6">2.7.7.59</ecNumber>
        </recommendedName>
    </domain>
    <domain>
        <recommendedName>
            <fullName evidence="6">[Protein-PII]-UMP uridylyl-removing enzyme</fullName>
            <shortName evidence="6">UR</shortName>
            <ecNumber evidence="6">3.1.4.-</ecNumber>
        </recommendedName>
    </domain>
</protein>
<dbReference type="InterPro" id="IPR013546">
    <property type="entry name" value="PII_UdlTrfase/GS_AdlTrfase"/>
</dbReference>
<name>A0AAT9HED4_9ACTN</name>
<comment type="domain">
    <text evidence="6">Has four distinct domains: an N-terminal nucleotidyltransferase (NT) domain responsible for UTase activity, a central HD domain that encodes UR activity, and two C-terminal ACT domains that seem to have a role in glutamine sensing.</text>
</comment>
<evidence type="ECO:0000256" key="5">
    <source>
        <dbReference type="ARBA" id="ARBA00023268"/>
    </source>
</evidence>
<gene>
    <name evidence="6" type="primary">glnD</name>
    <name evidence="9" type="ORF">SHKM778_20630</name>
</gene>
<dbReference type="PANTHER" id="PTHR47320">
    <property type="entry name" value="BIFUNCTIONAL URIDYLYLTRANSFERASE/URIDYLYL-REMOVING ENZYME"/>
    <property type="match status" value="1"/>
</dbReference>